<dbReference type="InterPro" id="IPR002686">
    <property type="entry name" value="Transposase_17"/>
</dbReference>
<name>A0A3R6F7C1_9FIRM</name>
<feature type="domain" description="Transposase IS200-like" evidence="2">
    <location>
        <begin position="12"/>
        <end position="128"/>
    </location>
</feature>
<dbReference type="NCBIfam" id="NF033573">
    <property type="entry name" value="transpos_IS200"/>
    <property type="match status" value="1"/>
</dbReference>
<dbReference type="AlphaFoldDB" id="A0A3R6F7C1"/>
<evidence type="ECO:0000256" key="1">
    <source>
        <dbReference type="SAM" id="Coils"/>
    </source>
</evidence>
<feature type="coiled-coil region" evidence="1">
    <location>
        <begin position="26"/>
        <end position="53"/>
    </location>
</feature>
<gene>
    <name evidence="3" type="primary">tnpA</name>
    <name evidence="3" type="ORF">DW856_17130</name>
</gene>
<dbReference type="GO" id="GO:0004803">
    <property type="term" value="F:transposase activity"/>
    <property type="evidence" value="ECO:0007669"/>
    <property type="project" value="InterPro"/>
</dbReference>
<evidence type="ECO:0000313" key="3">
    <source>
        <dbReference type="EMBL" id="RHC13518.1"/>
    </source>
</evidence>
<dbReference type="SUPFAM" id="SSF143422">
    <property type="entry name" value="Transposase IS200-like"/>
    <property type="match status" value="1"/>
</dbReference>
<dbReference type="Gene3D" id="3.30.70.1290">
    <property type="entry name" value="Transposase IS200-like"/>
    <property type="match status" value="1"/>
</dbReference>
<dbReference type="RefSeq" id="WP_118599098.1">
    <property type="nucleotide sequence ID" value="NZ_QSHO01000020.1"/>
</dbReference>
<dbReference type="PANTHER" id="PTHR33360">
    <property type="entry name" value="TRANSPOSASE FOR INSERTION SEQUENCE ELEMENT IS200"/>
    <property type="match status" value="1"/>
</dbReference>
<keyword evidence="1" id="KW-0175">Coiled coil</keyword>
<dbReference type="EMBL" id="QSHO01000020">
    <property type="protein sequence ID" value="RHC13518.1"/>
    <property type="molecule type" value="Genomic_DNA"/>
</dbReference>
<dbReference type="GO" id="GO:0006313">
    <property type="term" value="P:DNA transposition"/>
    <property type="evidence" value="ECO:0007669"/>
    <property type="project" value="InterPro"/>
</dbReference>
<protein>
    <submittedName>
        <fullName evidence="3">IS200/IS605 family transposase</fullName>
    </submittedName>
</protein>
<dbReference type="Pfam" id="PF01797">
    <property type="entry name" value="Y1_Tnp"/>
    <property type="match status" value="1"/>
</dbReference>
<sequence length="136" mass="16729">MEYLKKNRCCNYYMELELIWCSYENISFEEEQKRELERVFEDLQKRKEEYIIKKIAVYDDYVRLRIEVSPKYEVTNILKSVKGLPAKHILKKYPEMRQQFGKGLWDTRTAVLTQNQFMEEQINDFLKNRRTQSKIR</sequence>
<dbReference type="Proteomes" id="UP000283513">
    <property type="component" value="Unassembled WGS sequence"/>
</dbReference>
<dbReference type="InterPro" id="IPR036515">
    <property type="entry name" value="Transposase_17_sf"/>
</dbReference>
<proteinExistence type="predicted"/>
<comment type="caution">
    <text evidence="3">The sequence shown here is derived from an EMBL/GenBank/DDBJ whole genome shotgun (WGS) entry which is preliminary data.</text>
</comment>
<dbReference type="PANTHER" id="PTHR33360:SF2">
    <property type="entry name" value="TRANSPOSASE FOR INSERTION SEQUENCE ELEMENT IS200"/>
    <property type="match status" value="1"/>
</dbReference>
<evidence type="ECO:0000313" key="4">
    <source>
        <dbReference type="Proteomes" id="UP000283513"/>
    </source>
</evidence>
<evidence type="ECO:0000259" key="2">
    <source>
        <dbReference type="Pfam" id="PF01797"/>
    </source>
</evidence>
<reference evidence="3 4" key="1">
    <citation type="submission" date="2018-08" db="EMBL/GenBank/DDBJ databases">
        <title>A genome reference for cultivated species of the human gut microbiota.</title>
        <authorList>
            <person name="Zou Y."/>
            <person name="Xue W."/>
            <person name="Luo G."/>
        </authorList>
    </citation>
    <scope>NUCLEOTIDE SEQUENCE [LARGE SCALE GENOMIC DNA]</scope>
    <source>
        <strain evidence="3 4">AM37-1AC</strain>
    </source>
</reference>
<accession>A0A3R6F7C1</accession>
<organism evidence="3 4">
    <name type="scientific">Roseburia intestinalis</name>
    <dbReference type="NCBI Taxonomy" id="166486"/>
    <lineage>
        <taxon>Bacteria</taxon>
        <taxon>Bacillati</taxon>
        <taxon>Bacillota</taxon>
        <taxon>Clostridia</taxon>
        <taxon>Lachnospirales</taxon>
        <taxon>Lachnospiraceae</taxon>
        <taxon>Roseburia</taxon>
    </lineage>
</organism>
<dbReference type="GO" id="GO:0003677">
    <property type="term" value="F:DNA binding"/>
    <property type="evidence" value="ECO:0007669"/>
    <property type="project" value="InterPro"/>
</dbReference>